<sequence>MMIAPGAEKSISSHTVGFSQAIDVCVQKTFPVRCLKWADIGREYIEIVKGDLQLAKKIKGKSIDRVELFWETHVRVRTFVSQVVEDVHNQMLELQSQPTTEGSQPLSGYVICDQVLPRRPGYSKGLGWGPKPNACKTTSASSSTTSCSSSTQKEIELH</sequence>
<name>A0A5D3D561_CUCMM</name>
<evidence type="ECO:0000256" key="1">
    <source>
        <dbReference type="SAM" id="MobiDB-lite"/>
    </source>
</evidence>
<evidence type="ECO:0000313" key="2">
    <source>
        <dbReference type="EMBL" id="TYK18683.1"/>
    </source>
</evidence>
<proteinExistence type="predicted"/>
<organism evidence="2 3">
    <name type="scientific">Cucumis melo var. makuwa</name>
    <name type="common">Oriental melon</name>
    <dbReference type="NCBI Taxonomy" id="1194695"/>
    <lineage>
        <taxon>Eukaryota</taxon>
        <taxon>Viridiplantae</taxon>
        <taxon>Streptophyta</taxon>
        <taxon>Embryophyta</taxon>
        <taxon>Tracheophyta</taxon>
        <taxon>Spermatophyta</taxon>
        <taxon>Magnoliopsida</taxon>
        <taxon>eudicotyledons</taxon>
        <taxon>Gunneridae</taxon>
        <taxon>Pentapetalae</taxon>
        <taxon>rosids</taxon>
        <taxon>fabids</taxon>
        <taxon>Cucurbitales</taxon>
        <taxon>Cucurbitaceae</taxon>
        <taxon>Benincaseae</taxon>
        <taxon>Cucumis</taxon>
    </lineage>
</organism>
<feature type="region of interest" description="Disordered" evidence="1">
    <location>
        <begin position="134"/>
        <end position="158"/>
    </location>
</feature>
<dbReference type="Proteomes" id="UP000321947">
    <property type="component" value="Unassembled WGS sequence"/>
</dbReference>
<gene>
    <name evidence="2" type="ORF">E5676_scaffold481G00240</name>
</gene>
<dbReference type="EMBL" id="SSTD01007548">
    <property type="protein sequence ID" value="TYK18683.1"/>
    <property type="molecule type" value="Genomic_DNA"/>
</dbReference>
<reference evidence="2 3" key="1">
    <citation type="submission" date="2019-08" db="EMBL/GenBank/DDBJ databases">
        <title>Draft genome sequences of two oriental melons (Cucumis melo L. var makuwa).</title>
        <authorList>
            <person name="Kwon S.-Y."/>
        </authorList>
    </citation>
    <scope>NUCLEOTIDE SEQUENCE [LARGE SCALE GENOMIC DNA]</scope>
    <source>
        <strain evidence="3">cv. Chang Bougi</strain>
        <tissue evidence="2">Leaf</tissue>
    </source>
</reference>
<evidence type="ECO:0000313" key="3">
    <source>
        <dbReference type="Proteomes" id="UP000321947"/>
    </source>
</evidence>
<dbReference type="AlphaFoldDB" id="A0A5D3D561"/>
<accession>A0A5D3D561</accession>
<comment type="caution">
    <text evidence="2">The sequence shown here is derived from an EMBL/GenBank/DDBJ whole genome shotgun (WGS) entry which is preliminary data.</text>
</comment>
<protein>
    <submittedName>
        <fullName evidence="2">CACTA en-spm transposon protein</fullName>
    </submittedName>
</protein>
<feature type="compositionally biased region" description="Low complexity" evidence="1">
    <location>
        <begin position="137"/>
        <end position="151"/>
    </location>
</feature>